<dbReference type="Gene3D" id="3.40.50.300">
    <property type="entry name" value="P-loop containing nucleotide triphosphate hydrolases"/>
    <property type="match status" value="1"/>
</dbReference>
<evidence type="ECO:0000313" key="2">
    <source>
        <dbReference type="EMBL" id="OIV39133.1"/>
    </source>
</evidence>
<protein>
    <submittedName>
        <fullName evidence="2">Cobyrinic acid a,c-diamide synthase</fullName>
    </submittedName>
</protein>
<gene>
    <name evidence="2" type="ORF">BIV57_02035</name>
</gene>
<organism evidence="2 3">
    <name type="scientific">Mangrovactinospora gilvigrisea</name>
    <dbReference type="NCBI Taxonomy" id="1428644"/>
    <lineage>
        <taxon>Bacteria</taxon>
        <taxon>Bacillati</taxon>
        <taxon>Actinomycetota</taxon>
        <taxon>Actinomycetes</taxon>
        <taxon>Kitasatosporales</taxon>
        <taxon>Streptomycetaceae</taxon>
        <taxon>Mangrovactinospora</taxon>
    </lineage>
</organism>
<sequence>MPVGESDMEVIAVASQKGGVGKTSTTVNLAGGLALAGASVLVVDLEPQAQAGTSLGFNLTQQMLQRSLGWALQHRLQGIEVNLHEFLENRSEILEDFGDAGQLHLLASEEATMTTAQDLLSQKGYTAIPILRQMLQQVADDFDYVVVDTPPSVSALNALGVAAADYVVTLCNPEYATVRGAAILMAAVKHVPERTQGLCNPKFLGAILNRSNPPSSWTEQEVAVRNLMRDMGVLPFKRDIRRDNRISDSFAYGRPAVVRYPNHSPGQQYSALMAEVIDRISTPEEKWEIADSTDQDQVDTSA</sequence>
<dbReference type="STRING" id="1428644.BIV57_02035"/>
<dbReference type="CDD" id="cd02042">
    <property type="entry name" value="ParAB_family"/>
    <property type="match status" value="1"/>
</dbReference>
<proteinExistence type="predicted"/>
<comment type="caution">
    <text evidence="2">The sequence shown here is derived from an EMBL/GenBank/DDBJ whole genome shotgun (WGS) entry which is preliminary data.</text>
</comment>
<dbReference type="InterPro" id="IPR025669">
    <property type="entry name" value="AAA_dom"/>
</dbReference>
<dbReference type="Pfam" id="PF13614">
    <property type="entry name" value="AAA_31"/>
    <property type="match status" value="1"/>
</dbReference>
<keyword evidence="3" id="KW-1185">Reference proteome</keyword>
<reference evidence="2 3" key="1">
    <citation type="submission" date="2016-10" db="EMBL/GenBank/DDBJ databases">
        <title>Genome sequence of Streptomyces gilvigriseus MUSC 26.</title>
        <authorList>
            <person name="Lee L.-H."/>
            <person name="Ser H.-L."/>
        </authorList>
    </citation>
    <scope>NUCLEOTIDE SEQUENCE [LARGE SCALE GENOMIC DNA]</scope>
    <source>
        <strain evidence="2 3">MUSC 26</strain>
    </source>
</reference>
<feature type="domain" description="AAA" evidence="1">
    <location>
        <begin position="8"/>
        <end position="195"/>
    </location>
</feature>
<dbReference type="OrthoDB" id="892215at2"/>
<dbReference type="SUPFAM" id="SSF52540">
    <property type="entry name" value="P-loop containing nucleoside triphosphate hydrolases"/>
    <property type="match status" value="1"/>
</dbReference>
<accession>A0A1J7BKK6</accession>
<name>A0A1J7BKK6_9ACTN</name>
<dbReference type="InterPro" id="IPR027417">
    <property type="entry name" value="P-loop_NTPase"/>
</dbReference>
<dbReference type="PANTHER" id="PTHR13696:SF99">
    <property type="entry name" value="COBYRINIC ACID AC-DIAMIDE SYNTHASE"/>
    <property type="match status" value="1"/>
</dbReference>
<dbReference type="EMBL" id="MLCF01000006">
    <property type="protein sequence ID" value="OIV39133.1"/>
    <property type="molecule type" value="Genomic_DNA"/>
</dbReference>
<dbReference type="InterPro" id="IPR050678">
    <property type="entry name" value="DNA_Partitioning_ATPase"/>
</dbReference>
<evidence type="ECO:0000313" key="3">
    <source>
        <dbReference type="Proteomes" id="UP000243342"/>
    </source>
</evidence>
<dbReference type="Proteomes" id="UP000243342">
    <property type="component" value="Unassembled WGS sequence"/>
</dbReference>
<dbReference type="PANTHER" id="PTHR13696">
    <property type="entry name" value="P-LOOP CONTAINING NUCLEOSIDE TRIPHOSPHATE HYDROLASE"/>
    <property type="match status" value="1"/>
</dbReference>
<evidence type="ECO:0000259" key="1">
    <source>
        <dbReference type="Pfam" id="PF13614"/>
    </source>
</evidence>
<dbReference type="AlphaFoldDB" id="A0A1J7BKK6"/>